<reference evidence="10" key="1">
    <citation type="submission" date="2020-09" db="EMBL/GenBank/DDBJ databases">
        <title>Draft Genome Sequence of Paenibacillus sp. WST5.</title>
        <authorList>
            <person name="Bao Z."/>
        </authorList>
    </citation>
    <scope>NUCLEOTIDE SEQUENCE</scope>
    <source>
        <strain evidence="10">WST5</strain>
    </source>
</reference>
<evidence type="ECO:0000256" key="1">
    <source>
        <dbReference type="ARBA" id="ARBA00004635"/>
    </source>
</evidence>
<evidence type="ECO:0000313" key="11">
    <source>
        <dbReference type="Proteomes" id="UP000650466"/>
    </source>
</evidence>
<proteinExistence type="inferred from homology"/>
<evidence type="ECO:0000259" key="8">
    <source>
        <dbReference type="Pfam" id="PF05504"/>
    </source>
</evidence>
<organism evidence="10 11">
    <name type="scientific">Paenibacillus sedimenti</name>
    <dbReference type="NCBI Taxonomy" id="2770274"/>
    <lineage>
        <taxon>Bacteria</taxon>
        <taxon>Bacillati</taxon>
        <taxon>Bacillota</taxon>
        <taxon>Bacilli</taxon>
        <taxon>Bacillales</taxon>
        <taxon>Paenibacillaceae</taxon>
        <taxon>Paenibacillus</taxon>
    </lineage>
</organism>
<feature type="domain" description="Spore germination protein N-terminal" evidence="9">
    <location>
        <begin position="22"/>
        <end position="183"/>
    </location>
</feature>
<name>A0A926KV71_9BACL</name>
<dbReference type="NCBIfam" id="TIGR02887">
    <property type="entry name" value="spore_ger_x_C"/>
    <property type="match status" value="1"/>
</dbReference>
<dbReference type="GO" id="GO:0009847">
    <property type="term" value="P:spore germination"/>
    <property type="evidence" value="ECO:0007669"/>
    <property type="project" value="InterPro"/>
</dbReference>
<dbReference type="InterPro" id="IPR046953">
    <property type="entry name" value="Spore_GerAC-like_C"/>
</dbReference>
<comment type="caution">
    <text evidence="10">The sequence shown here is derived from an EMBL/GenBank/DDBJ whole genome shotgun (WGS) entry which is preliminary data.</text>
</comment>
<evidence type="ECO:0000256" key="4">
    <source>
        <dbReference type="ARBA" id="ARBA00022729"/>
    </source>
</evidence>
<evidence type="ECO:0000256" key="6">
    <source>
        <dbReference type="ARBA" id="ARBA00023139"/>
    </source>
</evidence>
<sequence length="360" mass="40895">MELRTTFLFIVLITLMTACGNQKIVNSIKLVQTVGYDAVENGVRNAALIANYEEGKSKLEFFVTESNTIYDSSPRLRTKLDFPNEYGQVRMTLFGETYARKGIKIVTDTMMRHPVISSRMHLGVADRDALEILNVTENKRDPYFLFDMIENNIRNGNLPMTNLHVTVFNFYGEGRDVFLPYFTVERGEIKIDGLALFKGDQFKTKISIRDAFLLKMLLGNSKNGSVMVPVKGPKQERGDYFLMNSIGSKSRLKVISVGPPASVSIQLKVDASVRDVPEWMDLTSEDQLASLEKRMEDYFENEIQNLISFCKRNNVDPVGFGDLIRSRSYQWEARDFEDHYEALKTTVSVKVIIVQTGAGQ</sequence>
<comment type="subcellular location">
    <subcellularLocation>
        <location evidence="1">Membrane</location>
        <topology evidence="1">Lipid-anchor</topology>
    </subcellularLocation>
</comment>
<dbReference type="InterPro" id="IPR057336">
    <property type="entry name" value="GerAC_N"/>
</dbReference>
<dbReference type="Pfam" id="PF25198">
    <property type="entry name" value="Spore_GerAC_N"/>
    <property type="match status" value="1"/>
</dbReference>
<keyword evidence="6" id="KW-0564">Palmitate</keyword>
<dbReference type="PROSITE" id="PS51257">
    <property type="entry name" value="PROKAR_LIPOPROTEIN"/>
    <property type="match status" value="1"/>
</dbReference>
<dbReference type="InterPro" id="IPR008844">
    <property type="entry name" value="Spore_GerAC-like"/>
</dbReference>
<protein>
    <submittedName>
        <fullName evidence="10">Ger(X)C family spore germination protein</fullName>
    </submittedName>
</protein>
<dbReference type="Pfam" id="PF05504">
    <property type="entry name" value="Spore_GerAC"/>
    <property type="match status" value="1"/>
</dbReference>
<gene>
    <name evidence="10" type="ORF">ICC18_20900</name>
</gene>
<keyword evidence="7" id="KW-0449">Lipoprotein</keyword>
<dbReference type="PANTHER" id="PTHR35789">
    <property type="entry name" value="SPORE GERMINATION PROTEIN B3"/>
    <property type="match status" value="1"/>
</dbReference>
<dbReference type="GO" id="GO:0016020">
    <property type="term" value="C:membrane"/>
    <property type="evidence" value="ECO:0007669"/>
    <property type="project" value="UniProtKB-SubCell"/>
</dbReference>
<evidence type="ECO:0000256" key="2">
    <source>
        <dbReference type="ARBA" id="ARBA00007886"/>
    </source>
</evidence>
<dbReference type="InterPro" id="IPR038501">
    <property type="entry name" value="Spore_GerAC_C_sf"/>
</dbReference>
<keyword evidence="4" id="KW-0732">Signal</keyword>
<evidence type="ECO:0000313" key="10">
    <source>
        <dbReference type="EMBL" id="MBD0382580.1"/>
    </source>
</evidence>
<evidence type="ECO:0000256" key="3">
    <source>
        <dbReference type="ARBA" id="ARBA00022544"/>
    </source>
</evidence>
<dbReference type="Proteomes" id="UP000650466">
    <property type="component" value="Unassembled WGS sequence"/>
</dbReference>
<evidence type="ECO:0000256" key="5">
    <source>
        <dbReference type="ARBA" id="ARBA00023136"/>
    </source>
</evidence>
<feature type="domain" description="Spore germination GerAC-like C-terminal" evidence="8">
    <location>
        <begin position="192"/>
        <end position="357"/>
    </location>
</feature>
<dbReference type="EMBL" id="JACVVD010000007">
    <property type="protein sequence ID" value="MBD0382580.1"/>
    <property type="molecule type" value="Genomic_DNA"/>
</dbReference>
<accession>A0A926KV71</accession>
<dbReference type="RefSeq" id="WP_188176350.1">
    <property type="nucleotide sequence ID" value="NZ_JACVVD010000007.1"/>
</dbReference>
<evidence type="ECO:0000256" key="7">
    <source>
        <dbReference type="ARBA" id="ARBA00023288"/>
    </source>
</evidence>
<evidence type="ECO:0000259" key="9">
    <source>
        <dbReference type="Pfam" id="PF25198"/>
    </source>
</evidence>
<dbReference type="PANTHER" id="PTHR35789:SF1">
    <property type="entry name" value="SPORE GERMINATION PROTEIN B3"/>
    <property type="match status" value="1"/>
</dbReference>
<dbReference type="Gene3D" id="3.30.300.210">
    <property type="entry name" value="Nutrient germinant receptor protein C, domain 3"/>
    <property type="match status" value="1"/>
</dbReference>
<keyword evidence="3" id="KW-0309">Germination</keyword>
<dbReference type="AlphaFoldDB" id="A0A926KV71"/>
<comment type="similarity">
    <text evidence="2">Belongs to the GerABKC lipoprotein family.</text>
</comment>
<keyword evidence="5" id="KW-0472">Membrane</keyword>
<keyword evidence="11" id="KW-1185">Reference proteome</keyword>